<dbReference type="InterPro" id="IPR000791">
    <property type="entry name" value="Gpr1/Fun34/SatP-like"/>
</dbReference>
<comment type="subcellular location">
    <subcellularLocation>
        <location evidence="1">Membrane</location>
        <topology evidence="1">Multi-pass membrane protein</topology>
    </subcellularLocation>
</comment>
<dbReference type="Proteomes" id="UP000570514">
    <property type="component" value="Unassembled WGS sequence"/>
</dbReference>
<evidence type="ECO:0000313" key="7">
    <source>
        <dbReference type="EMBL" id="NIK89991.1"/>
    </source>
</evidence>
<dbReference type="InterPro" id="IPR047623">
    <property type="entry name" value="SatP"/>
</dbReference>
<feature type="transmembrane region" description="Helical" evidence="6">
    <location>
        <begin position="130"/>
        <end position="152"/>
    </location>
</feature>
<dbReference type="GO" id="GO:0015360">
    <property type="term" value="F:acetate:proton symporter activity"/>
    <property type="evidence" value="ECO:0007669"/>
    <property type="project" value="TreeGrafter"/>
</dbReference>
<dbReference type="PANTHER" id="PTHR30178:SF3">
    <property type="entry name" value="SUCCINATE-ACETATE_PROTON SYMPORTER SATP"/>
    <property type="match status" value="1"/>
</dbReference>
<feature type="transmembrane region" description="Helical" evidence="6">
    <location>
        <begin position="42"/>
        <end position="61"/>
    </location>
</feature>
<dbReference type="PANTHER" id="PTHR30178">
    <property type="entry name" value="INNER MEMBRANE PROTEIN YAAH"/>
    <property type="match status" value="1"/>
</dbReference>
<sequence>MSTQTAAPQANPAALGLVGFGLTTVLLSLINAGVLPESGEPVVIPLAIAFGGTAQILAGLMEFKLGNTFGTTAFTAYGAFWWWFALMLIFGHTGVIDMSNPGPTVSVALILWGVFTLYMWIGTFKLTRHLFLVFLTLWVTFFLLGFGGLLHMPAVHQLGGWLGLVCGTLAMYGSFAIVTNSTFGKTVLPLG</sequence>
<feature type="transmembrane region" description="Helical" evidence="6">
    <location>
        <begin position="12"/>
        <end position="30"/>
    </location>
</feature>
<feature type="transmembrane region" description="Helical" evidence="6">
    <location>
        <begin position="158"/>
        <end position="178"/>
    </location>
</feature>
<dbReference type="Pfam" id="PF01184">
    <property type="entry name" value="Gpr1_Fun34_YaaH"/>
    <property type="match status" value="1"/>
</dbReference>
<comment type="caution">
    <text evidence="7">The sequence shown here is derived from an EMBL/GenBank/DDBJ whole genome shotgun (WGS) entry which is preliminary data.</text>
</comment>
<evidence type="ECO:0000256" key="3">
    <source>
        <dbReference type="ARBA" id="ARBA00022692"/>
    </source>
</evidence>
<dbReference type="AlphaFoldDB" id="A0A846N438"/>
<proteinExistence type="inferred from homology"/>
<feature type="transmembrane region" description="Helical" evidence="6">
    <location>
        <begin position="73"/>
        <end position="96"/>
    </location>
</feature>
<dbReference type="GO" id="GO:0071422">
    <property type="term" value="P:succinate transmembrane transport"/>
    <property type="evidence" value="ECO:0007669"/>
    <property type="project" value="TreeGrafter"/>
</dbReference>
<evidence type="ECO:0000313" key="8">
    <source>
        <dbReference type="Proteomes" id="UP000570514"/>
    </source>
</evidence>
<evidence type="ECO:0000256" key="4">
    <source>
        <dbReference type="ARBA" id="ARBA00022989"/>
    </source>
</evidence>
<keyword evidence="8" id="KW-1185">Reference proteome</keyword>
<name>A0A846N438_9PROT</name>
<feature type="transmembrane region" description="Helical" evidence="6">
    <location>
        <begin position="102"/>
        <end position="121"/>
    </location>
</feature>
<dbReference type="RefSeq" id="WP_167084154.1">
    <property type="nucleotide sequence ID" value="NZ_BAAADC010000001.1"/>
</dbReference>
<accession>A0A846N438</accession>
<keyword evidence="5 6" id="KW-0472">Membrane</keyword>
<gene>
    <name evidence="7" type="ORF">FHS83_003309</name>
</gene>
<evidence type="ECO:0000256" key="2">
    <source>
        <dbReference type="ARBA" id="ARBA00005587"/>
    </source>
</evidence>
<evidence type="ECO:0000256" key="5">
    <source>
        <dbReference type="ARBA" id="ARBA00023136"/>
    </source>
</evidence>
<dbReference type="NCBIfam" id="NF038013">
    <property type="entry name" value="AceTr_1"/>
    <property type="match status" value="1"/>
</dbReference>
<organism evidence="7 8">
    <name type="scientific">Rhizomicrobium palustre</name>
    <dbReference type="NCBI Taxonomy" id="189966"/>
    <lineage>
        <taxon>Bacteria</taxon>
        <taxon>Pseudomonadati</taxon>
        <taxon>Pseudomonadota</taxon>
        <taxon>Alphaproteobacteria</taxon>
        <taxon>Micropepsales</taxon>
        <taxon>Micropepsaceae</taxon>
        <taxon>Rhizomicrobium</taxon>
    </lineage>
</organism>
<protein>
    <submittedName>
        <fullName evidence="7">Uncharacterized protein</fullName>
    </submittedName>
</protein>
<keyword evidence="3 6" id="KW-0812">Transmembrane</keyword>
<reference evidence="7 8" key="1">
    <citation type="submission" date="2020-03" db="EMBL/GenBank/DDBJ databases">
        <title>Genomic Encyclopedia of Type Strains, Phase IV (KMG-IV): sequencing the most valuable type-strain genomes for metagenomic binning, comparative biology and taxonomic classification.</title>
        <authorList>
            <person name="Goeker M."/>
        </authorList>
    </citation>
    <scope>NUCLEOTIDE SEQUENCE [LARGE SCALE GENOMIC DNA]</scope>
    <source>
        <strain evidence="7 8">DSM 19867</strain>
    </source>
</reference>
<evidence type="ECO:0000256" key="6">
    <source>
        <dbReference type="SAM" id="Phobius"/>
    </source>
</evidence>
<evidence type="ECO:0000256" key="1">
    <source>
        <dbReference type="ARBA" id="ARBA00004141"/>
    </source>
</evidence>
<dbReference type="GO" id="GO:0005886">
    <property type="term" value="C:plasma membrane"/>
    <property type="evidence" value="ECO:0007669"/>
    <property type="project" value="TreeGrafter"/>
</dbReference>
<keyword evidence="4 6" id="KW-1133">Transmembrane helix</keyword>
<comment type="similarity">
    <text evidence="2">Belongs to the acetate uptake transporter (AceTr) (TC 2.A.96) family.</text>
</comment>
<dbReference type="EMBL" id="JAASRM010000001">
    <property type="protein sequence ID" value="NIK89991.1"/>
    <property type="molecule type" value="Genomic_DNA"/>
</dbReference>